<evidence type="ECO:0000313" key="2">
    <source>
        <dbReference type="Proteomes" id="UP000887013"/>
    </source>
</evidence>
<gene>
    <name evidence="1" type="ORF">NPIL_260521</name>
</gene>
<dbReference type="EMBL" id="BMAW01067671">
    <property type="protein sequence ID" value="GFT60940.1"/>
    <property type="molecule type" value="Genomic_DNA"/>
</dbReference>
<name>A0A8X6PAU0_NEPPI</name>
<proteinExistence type="predicted"/>
<sequence length="79" mass="8743">MAVLSAGARPPNGHAPVMRADDVEYTLAYLKRHPSLDSHHHLLIEGREGVVKSLSNTSYEVFRSIPFSPEGMFHCLGIK</sequence>
<dbReference type="OrthoDB" id="6408159at2759"/>
<protein>
    <submittedName>
        <fullName evidence="1">Uncharacterized protein</fullName>
    </submittedName>
</protein>
<reference evidence="1" key="1">
    <citation type="submission" date="2020-08" db="EMBL/GenBank/DDBJ databases">
        <title>Multicomponent nature underlies the extraordinary mechanical properties of spider dragline silk.</title>
        <authorList>
            <person name="Kono N."/>
            <person name="Nakamura H."/>
            <person name="Mori M."/>
            <person name="Yoshida Y."/>
            <person name="Ohtoshi R."/>
            <person name="Malay A.D."/>
            <person name="Moran D.A.P."/>
            <person name="Tomita M."/>
            <person name="Numata K."/>
            <person name="Arakawa K."/>
        </authorList>
    </citation>
    <scope>NUCLEOTIDE SEQUENCE</scope>
</reference>
<accession>A0A8X6PAU0</accession>
<dbReference type="Proteomes" id="UP000887013">
    <property type="component" value="Unassembled WGS sequence"/>
</dbReference>
<keyword evidence="2" id="KW-1185">Reference proteome</keyword>
<evidence type="ECO:0000313" key="1">
    <source>
        <dbReference type="EMBL" id="GFT60940.1"/>
    </source>
</evidence>
<organism evidence="1 2">
    <name type="scientific">Nephila pilipes</name>
    <name type="common">Giant wood spider</name>
    <name type="synonym">Nephila maculata</name>
    <dbReference type="NCBI Taxonomy" id="299642"/>
    <lineage>
        <taxon>Eukaryota</taxon>
        <taxon>Metazoa</taxon>
        <taxon>Ecdysozoa</taxon>
        <taxon>Arthropoda</taxon>
        <taxon>Chelicerata</taxon>
        <taxon>Arachnida</taxon>
        <taxon>Araneae</taxon>
        <taxon>Araneomorphae</taxon>
        <taxon>Entelegynae</taxon>
        <taxon>Araneoidea</taxon>
        <taxon>Nephilidae</taxon>
        <taxon>Nephila</taxon>
    </lineage>
</organism>
<dbReference type="AlphaFoldDB" id="A0A8X6PAU0"/>
<comment type="caution">
    <text evidence="1">The sequence shown here is derived from an EMBL/GenBank/DDBJ whole genome shotgun (WGS) entry which is preliminary data.</text>
</comment>